<gene>
    <name evidence="2" type="ORF">FB45DRAFT_867416</name>
</gene>
<name>A0AAD7FJS4_9AGAR</name>
<protein>
    <submittedName>
        <fullName evidence="2">Uncharacterized protein</fullName>
    </submittedName>
</protein>
<evidence type="ECO:0000256" key="1">
    <source>
        <dbReference type="SAM" id="MobiDB-lite"/>
    </source>
</evidence>
<evidence type="ECO:0000313" key="2">
    <source>
        <dbReference type="EMBL" id="KAJ7628312.1"/>
    </source>
</evidence>
<keyword evidence="3" id="KW-1185">Reference proteome</keyword>
<organism evidence="2 3">
    <name type="scientific">Roridomyces roridus</name>
    <dbReference type="NCBI Taxonomy" id="1738132"/>
    <lineage>
        <taxon>Eukaryota</taxon>
        <taxon>Fungi</taxon>
        <taxon>Dikarya</taxon>
        <taxon>Basidiomycota</taxon>
        <taxon>Agaricomycotina</taxon>
        <taxon>Agaricomycetes</taxon>
        <taxon>Agaricomycetidae</taxon>
        <taxon>Agaricales</taxon>
        <taxon>Marasmiineae</taxon>
        <taxon>Mycenaceae</taxon>
        <taxon>Roridomyces</taxon>
    </lineage>
</organism>
<reference evidence="2" key="1">
    <citation type="submission" date="2023-03" db="EMBL/GenBank/DDBJ databases">
        <title>Massive genome expansion in bonnet fungi (Mycena s.s.) driven by repeated elements and novel gene families across ecological guilds.</title>
        <authorList>
            <consortium name="Lawrence Berkeley National Laboratory"/>
            <person name="Harder C.B."/>
            <person name="Miyauchi S."/>
            <person name="Viragh M."/>
            <person name="Kuo A."/>
            <person name="Thoen E."/>
            <person name="Andreopoulos B."/>
            <person name="Lu D."/>
            <person name="Skrede I."/>
            <person name="Drula E."/>
            <person name="Henrissat B."/>
            <person name="Morin E."/>
            <person name="Kohler A."/>
            <person name="Barry K."/>
            <person name="LaButti K."/>
            <person name="Morin E."/>
            <person name="Salamov A."/>
            <person name="Lipzen A."/>
            <person name="Mereny Z."/>
            <person name="Hegedus B."/>
            <person name="Baldrian P."/>
            <person name="Stursova M."/>
            <person name="Weitz H."/>
            <person name="Taylor A."/>
            <person name="Grigoriev I.V."/>
            <person name="Nagy L.G."/>
            <person name="Martin F."/>
            <person name="Kauserud H."/>
        </authorList>
    </citation>
    <scope>NUCLEOTIDE SEQUENCE</scope>
    <source>
        <strain evidence="2">9284</strain>
    </source>
</reference>
<comment type="caution">
    <text evidence="2">The sequence shown here is derived from an EMBL/GenBank/DDBJ whole genome shotgun (WGS) entry which is preliminary data.</text>
</comment>
<feature type="region of interest" description="Disordered" evidence="1">
    <location>
        <begin position="1"/>
        <end position="105"/>
    </location>
</feature>
<sequence>MAAAPRNTDTIGHPAPRNTDTNSHPAPRNTDTNSHPAPRNTDTNSHPAPRNTDTNSHPAPRNTDTNSHPAPRNTDTNSHPAPRNTDTNDHPLRGRCQGDTLSSKVQTDTARLDDIAIHIYMERMEAVVEDDGTLVEWEDMSKLVAYSRCVEYEVILRTSSLGAGETTRESPSRAWSVISSVRDNDERLAMTDVIRLMSERGRVYGSEQLALTEEYTTRKTSRELGAQSRAWLSVARLFVSERVRSVGKCRHWEPQGEARITSQKIAARVLEWRAVVSLGNACNWEPPSSVREVGGMRVIEVAGNGCTE</sequence>
<feature type="compositionally biased region" description="Polar residues" evidence="1">
    <location>
        <begin position="18"/>
        <end position="79"/>
    </location>
</feature>
<dbReference type="AlphaFoldDB" id="A0AAD7FJS4"/>
<dbReference type="Proteomes" id="UP001221142">
    <property type="component" value="Unassembled WGS sequence"/>
</dbReference>
<evidence type="ECO:0000313" key="3">
    <source>
        <dbReference type="Proteomes" id="UP001221142"/>
    </source>
</evidence>
<proteinExistence type="predicted"/>
<dbReference type="EMBL" id="JARKIF010000010">
    <property type="protein sequence ID" value="KAJ7628312.1"/>
    <property type="molecule type" value="Genomic_DNA"/>
</dbReference>
<accession>A0AAD7FJS4</accession>